<evidence type="ECO:0000256" key="3">
    <source>
        <dbReference type="ARBA" id="ARBA00022670"/>
    </source>
</evidence>
<evidence type="ECO:0000259" key="6">
    <source>
        <dbReference type="Pfam" id="PF00326"/>
    </source>
</evidence>
<dbReference type="SUPFAM" id="SSF50993">
    <property type="entry name" value="Peptidase/esterase 'gauge' domain"/>
    <property type="match status" value="1"/>
</dbReference>
<dbReference type="Proteomes" id="UP001259572">
    <property type="component" value="Unassembled WGS sequence"/>
</dbReference>
<dbReference type="InterPro" id="IPR051167">
    <property type="entry name" value="Prolyl_oligopep/macrocyclase"/>
</dbReference>
<dbReference type="InterPro" id="IPR002470">
    <property type="entry name" value="Peptidase_S9A"/>
</dbReference>
<sequence>MKAQPVQKTVGGVTFEDRFAHLHEDTPEALEWQWARDRKAQEAAEASPNYRPVYDRLFALTDAGGHTVPRKRGGLWFGHAKEGDDVVLQVSETPRGKGRRLASQKALAEAAGGKLGMMTWFEPSPNGRYVAVAWGMDGDMTGTWSVFESATGRRVLDTPAIAYSGARPGWLPDESGFWLDGRTDQGLHRLRFVPVTEGSAERDEIVLPESLVESKHSGLTLHVSPDGRRGVAVTEPHEHVALVLIDLVSLEAKPFVPQGYHGECDGSWIDGETYVARVNDGAPRGRVVAIPAATSTDRSTWRELVPEGEGFIGWAGVIGNRLYVGDLVDVSLRVRTFDLDGKLIETLPLENPGSSPSMLLERAVRPGEALSFTHSSFTRSPVLFTHDPETGTLERHGEPANRLNDVVAEQRFATSKDGTNIPYFIVYRKNLDTSRPQPALVHGYGGFNISLLPTFPTMFVPFIEAGGIFVQASLRGGAEYGKAWHDAGRLANKQNTFDDLEAVAKTLVAEGVSTHDQMAFMGGSNGGLLAGVAIVQQPSLWRAVVPTVPIFDMLEPLPDNPAIAGISAIFYEDYGNPSVPADAASARLWSPYHNVADGIAYPAVYQVFGEKDLGCMPFHGRKFTARLDEANIGDRPIHLRIWRDTGHGVADPAKAAAWNAEWLAFVMDQLGMRYKEEGQ</sequence>
<dbReference type="Pfam" id="PF02897">
    <property type="entry name" value="Peptidase_S9_N"/>
    <property type="match status" value="1"/>
</dbReference>
<accession>A0ABU3Q970</accession>
<keyword evidence="5" id="KW-0720">Serine protease</keyword>
<dbReference type="EMBL" id="JAVUPU010000006">
    <property type="protein sequence ID" value="MDT9599926.1"/>
    <property type="molecule type" value="Genomic_DNA"/>
</dbReference>
<evidence type="ECO:0000313" key="8">
    <source>
        <dbReference type="EMBL" id="MDT9599926.1"/>
    </source>
</evidence>
<dbReference type="Pfam" id="PF00326">
    <property type="entry name" value="Peptidase_S9"/>
    <property type="match status" value="1"/>
</dbReference>
<dbReference type="Gene3D" id="2.130.10.120">
    <property type="entry name" value="Prolyl oligopeptidase, N-terminal domain"/>
    <property type="match status" value="1"/>
</dbReference>
<dbReference type="PRINTS" id="PR00862">
    <property type="entry name" value="PROLIGOPTASE"/>
</dbReference>
<protein>
    <recommendedName>
        <fullName evidence="2">prolyl oligopeptidase</fullName>
        <ecNumber evidence="2">3.4.21.26</ecNumber>
    </recommendedName>
</protein>
<reference evidence="8 9" key="1">
    <citation type="submission" date="2023-05" db="EMBL/GenBank/DDBJ databases">
        <authorList>
            <person name="Guo Y."/>
        </authorList>
    </citation>
    <scope>NUCLEOTIDE SEQUENCE [LARGE SCALE GENOMIC DNA]</scope>
    <source>
        <strain evidence="8 9">GR2756</strain>
    </source>
</reference>
<comment type="caution">
    <text evidence="8">The sequence shown here is derived from an EMBL/GenBank/DDBJ whole genome shotgun (WGS) entry which is preliminary data.</text>
</comment>
<name>A0ABU3Q970_9SPHN</name>
<dbReference type="SUPFAM" id="SSF53474">
    <property type="entry name" value="alpha/beta-Hydrolases"/>
    <property type="match status" value="1"/>
</dbReference>
<evidence type="ECO:0000256" key="5">
    <source>
        <dbReference type="ARBA" id="ARBA00022825"/>
    </source>
</evidence>
<dbReference type="InterPro" id="IPR029058">
    <property type="entry name" value="AB_hydrolase_fold"/>
</dbReference>
<dbReference type="EC" id="3.4.21.26" evidence="2"/>
<dbReference type="PANTHER" id="PTHR42881">
    <property type="entry name" value="PROLYL ENDOPEPTIDASE"/>
    <property type="match status" value="1"/>
</dbReference>
<dbReference type="InterPro" id="IPR001375">
    <property type="entry name" value="Peptidase_S9_cat"/>
</dbReference>
<evidence type="ECO:0000256" key="1">
    <source>
        <dbReference type="ARBA" id="ARBA00001070"/>
    </source>
</evidence>
<evidence type="ECO:0000256" key="2">
    <source>
        <dbReference type="ARBA" id="ARBA00011897"/>
    </source>
</evidence>
<keyword evidence="4" id="KW-0378">Hydrolase</keyword>
<evidence type="ECO:0000256" key="4">
    <source>
        <dbReference type="ARBA" id="ARBA00022801"/>
    </source>
</evidence>
<evidence type="ECO:0000313" key="9">
    <source>
        <dbReference type="Proteomes" id="UP001259572"/>
    </source>
</evidence>
<feature type="domain" description="Peptidase S9A N-terminal" evidence="7">
    <location>
        <begin position="6"/>
        <end position="394"/>
    </location>
</feature>
<keyword evidence="9" id="KW-1185">Reference proteome</keyword>
<dbReference type="InterPro" id="IPR023302">
    <property type="entry name" value="Pept_S9A_N"/>
</dbReference>
<proteinExistence type="predicted"/>
<dbReference type="Gene3D" id="3.40.50.1820">
    <property type="entry name" value="alpha/beta hydrolase"/>
    <property type="match status" value="1"/>
</dbReference>
<comment type="catalytic activity">
    <reaction evidence="1">
        <text>Hydrolysis of Pro-|-Xaa &gt;&gt; Ala-|-Xaa in oligopeptides.</text>
        <dbReference type="EC" id="3.4.21.26"/>
    </reaction>
</comment>
<dbReference type="PANTHER" id="PTHR42881:SF2">
    <property type="entry name" value="PROLYL ENDOPEPTIDASE"/>
    <property type="match status" value="1"/>
</dbReference>
<organism evidence="8 9">
    <name type="scientific">Sphingosinicella rhizophila</name>
    <dbReference type="NCBI Taxonomy" id="3050082"/>
    <lineage>
        <taxon>Bacteria</taxon>
        <taxon>Pseudomonadati</taxon>
        <taxon>Pseudomonadota</taxon>
        <taxon>Alphaproteobacteria</taxon>
        <taxon>Sphingomonadales</taxon>
        <taxon>Sphingosinicellaceae</taxon>
        <taxon>Sphingosinicella</taxon>
    </lineage>
</organism>
<gene>
    <name evidence="8" type="ORF">RQX22_13270</name>
</gene>
<feature type="domain" description="Peptidase S9 prolyl oligopeptidase catalytic" evidence="6">
    <location>
        <begin position="456"/>
        <end position="672"/>
    </location>
</feature>
<keyword evidence="3" id="KW-0645">Protease</keyword>
<dbReference type="RefSeq" id="WP_315727022.1">
    <property type="nucleotide sequence ID" value="NZ_JAVUPU010000006.1"/>
</dbReference>
<evidence type="ECO:0000259" key="7">
    <source>
        <dbReference type="Pfam" id="PF02897"/>
    </source>
</evidence>